<keyword evidence="1" id="KW-1133">Transmembrane helix</keyword>
<evidence type="ECO:0000256" key="1">
    <source>
        <dbReference type="SAM" id="Phobius"/>
    </source>
</evidence>
<evidence type="ECO:0000313" key="2">
    <source>
        <dbReference type="EMBL" id="SDT90285.1"/>
    </source>
</evidence>
<reference evidence="2 3" key="1">
    <citation type="submission" date="2016-10" db="EMBL/GenBank/DDBJ databases">
        <authorList>
            <person name="Varghese N."/>
            <person name="Submissions S."/>
        </authorList>
    </citation>
    <scope>NUCLEOTIDE SEQUENCE [LARGE SCALE GENOMIC DNA]</scope>
    <source>
        <strain evidence="2 3">DSM 9169</strain>
    </source>
</reference>
<organism evidence="2 3">
    <name type="scientific">Schaalia radingae</name>
    <dbReference type="NCBI Taxonomy" id="131110"/>
    <lineage>
        <taxon>Bacteria</taxon>
        <taxon>Bacillati</taxon>
        <taxon>Actinomycetota</taxon>
        <taxon>Actinomycetes</taxon>
        <taxon>Actinomycetales</taxon>
        <taxon>Actinomycetaceae</taxon>
        <taxon>Schaalia</taxon>
    </lineage>
</organism>
<dbReference type="EMBL" id="LT629792">
    <property type="protein sequence ID" value="SDT90285.1"/>
    <property type="molecule type" value="Genomic_DNA"/>
</dbReference>
<feature type="transmembrane region" description="Helical" evidence="1">
    <location>
        <begin position="138"/>
        <end position="156"/>
    </location>
</feature>
<dbReference type="Proteomes" id="UP000198976">
    <property type="component" value="Chromosome I"/>
</dbReference>
<keyword evidence="1" id="KW-0472">Membrane</keyword>
<proteinExistence type="predicted"/>
<name>A0ABY0V6P1_9ACTO</name>
<feature type="transmembrane region" description="Helical" evidence="1">
    <location>
        <begin position="6"/>
        <end position="23"/>
    </location>
</feature>
<accession>A0ABY0V6P1</accession>
<gene>
    <name evidence="2" type="ORF">SAMN04489714_0730</name>
</gene>
<protein>
    <submittedName>
        <fullName evidence="2">Membrane protein DedA, SNARE-associated domain</fullName>
    </submittedName>
</protein>
<keyword evidence="3" id="KW-1185">Reference proteome</keyword>
<evidence type="ECO:0000313" key="3">
    <source>
        <dbReference type="Proteomes" id="UP000198976"/>
    </source>
</evidence>
<feature type="transmembrane region" description="Helical" evidence="1">
    <location>
        <begin position="71"/>
        <end position="93"/>
    </location>
</feature>
<dbReference type="RefSeq" id="WP_058236392.1">
    <property type="nucleotide sequence ID" value="NZ_LT629792.1"/>
</dbReference>
<sequence length="179" mass="19081">MPVPQWASSGLPLFIFLFFVVFLRAQGTYWLGRGAAAGALKGDGHSGLIGAIARWFNGPVPRRGAELLEKWGLLIIPLCFLTVGVQTAVNAGAGVVRLKWRTYTLAMLPGCVAWSIMYGLGLLAVWVAAIGAIAGSPIAWIGIALAVIILASWLIYRRSHPKAAPQEVLTCEESPVSAQ</sequence>
<feature type="transmembrane region" description="Helical" evidence="1">
    <location>
        <begin position="105"/>
        <end position="132"/>
    </location>
</feature>
<keyword evidence="1" id="KW-0812">Transmembrane</keyword>